<reference evidence="2" key="1">
    <citation type="submission" date="2020-12" db="EMBL/GenBank/DDBJ databases">
        <title>Metabolic potential, ecology and presence of endohyphal bacteria is reflected in genomic diversity of Mucoromycotina.</title>
        <authorList>
            <person name="Muszewska A."/>
            <person name="Okrasinska A."/>
            <person name="Steczkiewicz K."/>
            <person name="Drgas O."/>
            <person name="Orlowska M."/>
            <person name="Perlinska-Lenart U."/>
            <person name="Aleksandrzak-Piekarczyk T."/>
            <person name="Szatraj K."/>
            <person name="Zielenkiewicz U."/>
            <person name="Pilsyk S."/>
            <person name="Malc E."/>
            <person name="Mieczkowski P."/>
            <person name="Kruszewska J.S."/>
            <person name="Biernat P."/>
            <person name="Pawlowska J."/>
        </authorList>
    </citation>
    <scope>NUCLEOTIDE SEQUENCE</scope>
    <source>
        <strain evidence="2">WA0000017839</strain>
    </source>
</reference>
<dbReference type="EMBL" id="JAEPRD010000070">
    <property type="protein sequence ID" value="KAG2201570.1"/>
    <property type="molecule type" value="Genomic_DNA"/>
</dbReference>
<protein>
    <submittedName>
        <fullName evidence="2">Uncharacterized protein</fullName>
    </submittedName>
</protein>
<accession>A0A8H7R116</accession>
<dbReference type="Proteomes" id="UP000603453">
    <property type="component" value="Unassembled WGS sequence"/>
</dbReference>
<gene>
    <name evidence="2" type="ORF">INT47_007447</name>
</gene>
<dbReference type="AlphaFoldDB" id="A0A8H7R116"/>
<comment type="caution">
    <text evidence="2">The sequence shown here is derived from an EMBL/GenBank/DDBJ whole genome shotgun (WGS) entry which is preliminary data.</text>
</comment>
<keyword evidence="3" id="KW-1185">Reference proteome</keyword>
<proteinExistence type="predicted"/>
<sequence>MVPSLYYKRSSQNLAEQLGKERQTDDYRHMDLLEECLEGFEGAGWGKFDRNQYDNDYDSPANSTPSTTGHTTSSNATSTYAFSNK</sequence>
<evidence type="ECO:0000313" key="3">
    <source>
        <dbReference type="Proteomes" id="UP000603453"/>
    </source>
</evidence>
<feature type="region of interest" description="Disordered" evidence="1">
    <location>
        <begin position="51"/>
        <end position="85"/>
    </location>
</feature>
<evidence type="ECO:0000256" key="1">
    <source>
        <dbReference type="SAM" id="MobiDB-lite"/>
    </source>
</evidence>
<name>A0A8H7R116_9FUNG</name>
<organism evidence="2 3">
    <name type="scientific">Mucor saturninus</name>
    <dbReference type="NCBI Taxonomy" id="64648"/>
    <lineage>
        <taxon>Eukaryota</taxon>
        <taxon>Fungi</taxon>
        <taxon>Fungi incertae sedis</taxon>
        <taxon>Mucoromycota</taxon>
        <taxon>Mucoromycotina</taxon>
        <taxon>Mucoromycetes</taxon>
        <taxon>Mucorales</taxon>
        <taxon>Mucorineae</taxon>
        <taxon>Mucoraceae</taxon>
        <taxon>Mucor</taxon>
    </lineage>
</organism>
<feature type="compositionally biased region" description="Low complexity" evidence="1">
    <location>
        <begin position="63"/>
        <end position="74"/>
    </location>
</feature>
<evidence type="ECO:0000313" key="2">
    <source>
        <dbReference type="EMBL" id="KAG2201570.1"/>
    </source>
</evidence>
<feature type="compositionally biased region" description="Polar residues" evidence="1">
    <location>
        <begin position="75"/>
        <end position="85"/>
    </location>
</feature>